<keyword evidence="2" id="KW-0472">Membrane</keyword>
<feature type="region of interest" description="Disordered" evidence="1">
    <location>
        <begin position="1"/>
        <end position="32"/>
    </location>
</feature>
<feature type="transmembrane region" description="Helical" evidence="2">
    <location>
        <begin position="359"/>
        <end position="392"/>
    </location>
</feature>
<keyword evidence="4" id="KW-1185">Reference proteome</keyword>
<keyword evidence="2" id="KW-1133">Transmembrane helix</keyword>
<feature type="transmembrane region" description="Helical" evidence="2">
    <location>
        <begin position="504"/>
        <end position="524"/>
    </location>
</feature>
<feature type="transmembrane region" description="Helical" evidence="2">
    <location>
        <begin position="75"/>
        <end position="93"/>
    </location>
</feature>
<feature type="transmembrane region" description="Helical" evidence="2">
    <location>
        <begin position="188"/>
        <end position="210"/>
    </location>
</feature>
<protein>
    <recommendedName>
        <fullName evidence="5">4-amino-4-deoxy-L-arabinose transferase</fullName>
    </recommendedName>
</protein>
<feature type="transmembrane region" description="Helical" evidence="2">
    <location>
        <begin position="536"/>
        <end position="556"/>
    </location>
</feature>
<gene>
    <name evidence="3" type="ORF">GA0074695_5147</name>
</gene>
<organism evidence="3 4">
    <name type="scientific">Micromonospora viridifaciens</name>
    <dbReference type="NCBI Taxonomy" id="1881"/>
    <lineage>
        <taxon>Bacteria</taxon>
        <taxon>Bacillati</taxon>
        <taxon>Actinomycetota</taxon>
        <taxon>Actinomycetes</taxon>
        <taxon>Micromonosporales</taxon>
        <taxon>Micromonosporaceae</taxon>
        <taxon>Micromonospora</taxon>
    </lineage>
</organism>
<reference evidence="4" key="1">
    <citation type="submission" date="2016-06" db="EMBL/GenBank/DDBJ databases">
        <authorList>
            <person name="Varghese N."/>
            <person name="Submissions Spin"/>
        </authorList>
    </citation>
    <scope>NUCLEOTIDE SEQUENCE [LARGE SCALE GENOMIC DNA]</scope>
    <source>
        <strain evidence="4">DSM 43909</strain>
    </source>
</reference>
<feature type="transmembrane region" description="Helical" evidence="2">
    <location>
        <begin position="126"/>
        <end position="143"/>
    </location>
</feature>
<proteinExistence type="predicted"/>
<keyword evidence="2" id="KW-0812">Transmembrane</keyword>
<feature type="transmembrane region" description="Helical" evidence="2">
    <location>
        <begin position="149"/>
        <end position="167"/>
    </location>
</feature>
<evidence type="ECO:0000313" key="4">
    <source>
        <dbReference type="Proteomes" id="UP000198242"/>
    </source>
</evidence>
<evidence type="ECO:0000256" key="1">
    <source>
        <dbReference type="SAM" id="MobiDB-lite"/>
    </source>
</evidence>
<sequence length="703" mass="74634">MPHVEHVAVAPPESGPQDAGPESGRIGVQRPRSTSTRLRSLLAATPVLLTDAGVVAFALWTLLYHLNLVLDLRPSVVFAAWVGALVVAAVAAWRLRRHSTDRPADGGGGEGQPEAPAGWGGLLRRYGVPVGAALVAALCAALGGGPAAWWVAILLGLVAVVSAWPAIRLPGGTATRTARPVETTPGQAVVVILAALAAAGLATLLARVSLDDVFYVGKSVWVAERDQIPYRDFLFSEQVLPAGTANPPIPSFEVFIGALARVLGIHAASATWYVMLPLLAVGAIFALWRLILRWAPRRPLVVFGVALTYIVLVAGQPDALNTYHLPRLTQGKSVFVHALIPLAWVYLTDFLETRSRRALVLLGLLSVGAVGLSTTAVILLPLLAAAAAAAILVVTRRFGDAVLCFVVASAYPLGSGILTRLTTNGIDQAVATYAEWRSPQVIWMLSLWLGLLGVIGGLALWLAPLMLRSGAPRLLAAGAAFAVTALLLPGVISTASDLTGLGAVLWRVPWIVPLPALVGVLATLRLPRLTVPNRILAGLLPAAMVVSFYTLGTPMWTAGVLRDEPSWRMPEVRKNVTFWITRQDLPDGPVLAPTSVMRAMPQVTSRVRVVMARDLYLTDYGLQSQFAQDRLLLGRFADADESIPLDQVRPAMDRVGVGAVCLWRTNKFAVAAAPELGLERFASRKSPGGMICFRRVGVPGAGN</sequence>
<dbReference type="Proteomes" id="UP000198242">
    <property type="component" value="Chromosome I"/>
</dbReference>
<feature type="transmembrane region" description="Helical" evidence="2">
    <location>
        <begin position="441"/>
        <end position="462"/>
    </location>
</feature>
<feature type="transmembrane region" description="Helical" evidence="2">
    <location>
        <begin position="474"/>
        <end position="492"/>
    </location>
</feature>
<dbReference type="InterPro" id="IPR045723">
    <property type="entry name" value="DUF6077"/>
</dbReference>
<dbReference type="Pfam" id="PF19554">
    <property type="entry name" value="DUF6077"/>
    <property type="match status" value="1"/>
</dbReference>
<evidence type="ECO:0000256" key="2">
    <source>
        <dbReference type="SAM" id="Phobius"/>
    </source>
</evidence>
<dbReference type="RefSeq" id="WP_089008527.1">
    <property type="nucleotide sequence ID" value="NZ_LT607411.1"/>
</dbReference>
<dbReference type="EMBL" id="LT607411">
    <property type="protein sequence ID" value="SCF28395.1"/>
    <property type="molecule type" value="Genomic_DNA"/>
</dbReference>
<feature type="transmembrane region" description="Helical" evidence="2">
    <location>
        <begin position="300"/>
        <end position="317"/>
    </location>
</feature>
<feature type="transmembrane region" description="Helical" evidence="2">
    <location>
        <begin position="270"/>
        <end position="288"/>
    </location>
</feature>
<dbReference type="OrthoDB" id="3444687at2"/>
<evidence type="ECO:0000313" key="3">
    <source>
        <dbReference type="EMBL" id="SCF28395.1"/>
    </source>
</evidence>
<accession>A0A1C4Z5Y7</accession>
<evidence type="ECO:0008006" key="5">
    <source>
        <dbReference type="Google" id="ProtNLM"/>
    </source>
</evidence>
<feature type="transmembrane region" description="Helical" evidence="2">
    <location>
        <begin position="40"/>
        <end position="63"/>
    </location>
</feature>
<dbReference type="AlphaFoldDB" id="A0A1C4Z5Y7"/>
<name>A0A1C4Z5Y7_MICVI</name>